<keyword evidence="2" id="KW-0808">Transferase</keyword>
<feature type="region of interest" description="Disordered" evidence="4">
    <location>
        <begin position="931"/>
        <end position="1036"/>
    </location>
</feature>
<dbReference type="InterPro" id="IPR004276">
    <property type="entry name" value="GlycoTrans_28_N"/>
</dbReference>
<dbReference type="GeneID" id="63767784"/>
<reference evidence="8" key="1">
    <citation type="journal article" date="2017" name="Genome Biol.">
        <title>Comparative genomics reveals high biological diversity and specific adaptations in the industrially and medically important fungal genus Aspergillus.</title>
        <authorList>
            <person name="de Vries R.P."/>
            <person name="Riley R."/>
            <person name="Wiebenga A."/>
            <person name="Aguilar-Osorio G."/>
            <person name="Amillis S."/>
            <person name="Uchima C.A."/>
            <person name="Anderluh G."/>
            <person name="Asadollahi M."/>
            <person name="Askin M."/>
            <person name="Barry K."/>
            <person name="Battaglia E."/>
            <person name="Bayram O."/>
            <person name="Benocci T."/>
            <person name="Braus-Stromeyer S.A."/>
            <person name="Caldana C."/>
            <person name="Canovas D."/>
            <person name="Cerqueira G.C."/>
            <person name="Chen F."/>
            <person name="Chen W."/>
            <person name="Choi C."/>
            <person name="Clum A."/>
            <person name="Dos Santos R.A."/>
            <person name="Damasio A.R."/>
            <person name="Diallinas G."/>
            <person name="Emri T."/>
            <person name="Fekete E."/>
            <person name="Flipphi M."/>
            <person name="Freyberg S."/>
            <person name="Gallo A."/>
            <person name="Gournas C."/>
            <person name="Habgood R."/>
            <person name="Hainaut M."/>
            <person name="Harispe M.L."/>
            <person name="Henrissat B."/>
            <person name="Hilden K.S."/>
            <person name="Hope R."/>
            <person name="Hossain A."/>
            <person name="Karabika E."/>
            <person name="Karaffa L."/>
            <person name="Karanyi Z."/>
            <person name="Krasevec N."/>
            <person name="Kuo A."/>
            <person name="Kusch H."/>
            <person name="LaButti K."/>
            <person name="Lagendijk E.L."/>
            <person name="Lapidus A."/>
            <person name="Levasseur A."/>
            <person name="Lindquist E."/>
            <person name="Lipzen A."/>
            <person name="Logrieco A.F."/>
            <person name="MacCabe A."/>
            <person name="Maekelae M.R."/>
            <person name="Malavazi I."/>
            <person name="Melin P."/>
            <person name="Meyer V."/>
            <person name="Mielnichuk N."/>
            <person name="Miskei M."/>
            <person name="Molnar A.P."/>
            <person name="Mule G."/>
            <person name="Ngan C.Y."/>
            <person name="Orejas M."/>
            <person name="Orosz E."/>
            <person name="Ouedraogo J.P."/>
            <person name="Overkamp K.M."/>
            <person name="Park H.-S."/>
            <person name="Perrone G."/>
            <person name="Piumi F."/>
            <person name="Punt P.J."/>
            <person name="Ram A.F."/>
            <person name="Ramon A."/>
            <person name="Rauscher S."/>
            <person name="Record E."/>
            <person name="Riano-Pachon D.M."/>
            <person name="Robert V."/>
            <person name="Roehrig J."/>
            <person name="Ruller R."/>
            <person name="Salamov A."/>
            <person name="Salih N.S."/>
            <person name="Samson R.A."/>
            <person name="Sandor E."/>
            <person name="Sanguinetti M."/>
            <person name="Schuetze T."/>
            <person name="Sepcic K."/>
            <person name="Shelest E."/>
            <person name="Sherlock G."/>
            <person name="Sophianopoulou V."/>
            <person name="Squina F.M."/>
            <person name="Sun H."/>
            <person name="Susca A."/>
            <person name="Todd R.B."/>
            <person name="Tsang A."/>
            <person name="Unkles S.E."/>
            <person name="van de Wiele N."/>
            <person name="van Rossen-Uffink D."/>
            <person name="Oliveira J.V."/>
            <person name="Vesth T.C."/>
            <person name="Visser J."/>
            <person name="Yu J.-H."/>
            <person name="Zhou M."/>
            <person name="Andersen M.R."/>
            <person name="Archer D.B."/>
            <person name="Baker S.E."/>
            <person name="Benoit I."/>
            <person name="Brakhage A.A."/>
            <person name="Braus G.H."/>
            <person name="Fischer R."/>
            <person name="Frisvad J.C."/>
            <person name="Goldman G.H."/>
            <person name="Houbraken J."/>
            <person name="Oakley B."/>
            <person name="Pocsi I."/>
            <person name="Scazzocchio C."/>
            <person name="Seiboth B."/>
            <person name="vanKuyk P.A."/>
            <person name="Wortman J."/>
            <person name="Dyer P.S."/>
            <person name="Grigoriev I.V."/>
        </authorList>
    </citation>
    <scope>NUCLEOTIDE SEQUENCE [LARGE SCALE GENOMIC DNA]</scope>
    <source>
        <strain evidence="8">CBS 593.65</strain>
    </source>
</reference>
<dbReference type="Proteomes" id="UP000184356">
    <property type="component" value="Unassembled WGS sequence"/>
</dbReference>
<dbReference type="InterPro" id="IPR002213">
    <property type="entry name" value="UDP_glucos_trans"/>
</dbReference>
<dbReference type="Pfam" id="PF03033">
    <property type="entry name" value="Glyco_transf_28"/>
    <property type="match status" value="1"/>
</dbReference>
<protein>
    <submittedName>
        <fullName evidence="7">Uncharacterized protein</fullName>
    </submittedName>
</protein>
<feature type="domain" description="Erythromycin biosynthesis protein CIII-like C-terminal" evidence="6">
    <location>
        <begin position="725"/>
        <end position="822"/>
    </location>
</feature>
<keyword evidence="8" id="KW-1185">Reference proteome</keyword>
<dbReference type="InterPro" id="IPR050426">
    <property type="entry name" value="Glycosyltransferase_28"/>
</dbReference>
<gene>
    <name evidence="7" type="ORF">ASPSYDRAFT_86678</name>
</gene>
<name>A0A1L9TUS5_9EURO</name>
<dbReference type="FunFam" id="3.40.50.2000:FF:000100">
    <property type="entry name" value="Glycosyltransferase family 1 protein"/>
    <property type="match status" value="1"/>
</dbReference>
<evidence type="ECO:0000313" key="7">
    <source>
        <dbReference type="EMBL" id="OJJ63033.1"/>
    </source>
</evidence>
<evidence type="ECO:0000259" key="5">
    <source>
        <dbReference type="Pfam" id="PF03033"/>
    </source>
</evidence>
<feature type="compositionally biased region" description="Low complexity" evidence="4">
    <location>
        <begin position="288"/>
        <end position="307"/>
    </location>
</feature>
<evidence type="ECO:0000313" key="8">
    <source>
        <dbReference type="Proteomes" id="UP000184356"/>
    </source>
</evidence>
<dbReference type="AlphaFoldDB" id="A0A1L9TUS5"/>
<evidence type="ECO:0000256" key="1">
    <source>
        <dbReference type="ARBA" id="ARBA00004184"/>
    </source>
</evidence>
<dbReference type="FunFam" id="3.40.50.2000:FF:000009">
    <property type="entry name" value="Sterol 3-beta-glucosyltransferase UGT80A2"/>
    <property type="match status" value="1"/>
</dbReference>
<dbReference type="SUPFAM" id="SSF53756">
    <property type="entry name" value="UDP-Glycosyltransferase/glycogen phosphorylase"/>
    <property type="match status" value="1"/>
</dbReference>
<feature type="compositionally biased region" description="Low complexity" evidence="4">
    <location>
        <begin position="990"/>
        <end position="1004"/>
    </location>
</feature>
<keyword evidence="3" id="KW-0443">Lipid metabolism</keyword>
<dbReference type="PANTHER" id="PTHR48050:SF13">
    <property type="entry name" value="STEROL 3-BETA-GLUCOSYLTRANSFERASE UGT80A2"/>
    <property type="match status" value="1"/>
</dbReference>
<dbReference type="GO" id="GO:0005975">
    <property type="term" value="P:carbohydrate metabolic process"/>
    <property type="evidence" value="ECO:0007669"/>
    <property type="project" value="InterPro"/>
</dbReference>
<dbReference type="GO" id="GO:0012505">
    <property type="term" value="C:endomembrane system"/>
    <property type="evidence" value="ECO:0007669"/>
    <property type="project" value="UniProtKB-SubCell"/>
</dbReference>
<dbReference type="VEuPathDB" id="FungiDB:ASPSYDRAFT_86678"/>
<dbReference type="CDD" id="cd03784">
    <property type="entry name" value="GT1_Gtf-like"/>
    <property type="match status" value="1"/>
</dbReference>
<dbReference type="GO" id="GO:0016906">
    <property type="term" value="F:sterol 3-beta-glucosyltransferase activity"/>
    <property type="evidence" value="ECO:0007669"/>
    <property type="project" value="UniProtKB-ARBA"/>
</dbReference>
<dbReference type="InterPro" id="IPR010610">
    <property type="entry name" value="EryCIII-like_C"/>
</dbReference>
<dbReference type="Gene3D" id="3.40.50.2000">
    <property type="entry name" value="Glycogen Phosphorylase B"/>
    <property type="match status" value="2"/>
</dbReference>
<dbReference type="GO" id="GO:0006629">
    <property type="term" value="P:lipid metabolic process"/>
    <property type="evidence" value="ECO:0007669"/>
    <property type="project" value="UniProtKB-KW"/>
</dbReference>
<evidence type="ECO:0000256" key="4">
    <source>
        <dbReference type="SAM" id="MobiDB-lite"/>
    </source>
</evidence>
<proteinExistence type="predicted"/>
<sequence>MSATLDLAIMTRVAAGSGLTIHQPHEEQYTYAAIAIATAVGMLKHQATRGVLVNIALIYDTTRCGDQLFGRDPRLAVQAVDNFIRKIDSRFPMVTIERRLTNLDCIAYHDRCEWEGTQQSWDPRSSMVGLNTVKFNAMINAAGDSQVFREYQFQFAAAIFHEVGGHMLITYLGNGGRGTPPTLSAHDYQRNTRRGESGRYLELSLFGGTLEFYKETASTDTVKGVAHLIGADGFARKVDDSVFRDVMDFDGNPVPNFSFPFRTTGSAIHPRTLSSMGRGMPVDAMEESQSQSKSKSKSRLQSQSQQQDGISSEDWARPSYDPAHGQKVHEGHGLDTGVRVMDDGRLNINLTPNKPWLQRIARHTKEHPYPRGPVDRKPSVCFPPGEEEHYPLRLNIVIQVVGSRGDIQPFIAIGKYLASHGHRVRLATHLSFREAVLDQGLEFFNIGGDPAELMAFMVKNPGLMPGMRTIRSGAIQRRRREMKSIFSGCWRSCFESGDGTGIEHHVREDPWSDEVDYRDVPFVADVVIANPPSFAHLSCAEKLGIPLSMMFTMPWSATQAFPHPLANIQSQNTGPSVANFASYAIVEIMMWEGLGDLINRFRKRELGLDPLDAIRAPSIAHRLQIPYTYLWSPALLEKPLDWGNNIDVVGFSTLPSPSDYQPPSDLQNFLNAGPAPIYIGFGSIVVDDAAALTRIVFDAVQATGQRAVVSKGWGNIGAEETDTESIMMIDKCPHDWLFQHVSAVIHHGGAGTTAAGLALGRPTVVVPFFGDQTFWGSIVSRAGAGPDPIPWKRLTAEKLADAIRFALRESTKEKAAEIGENMRQEEGVRNAVCSFYGHIDEEALRCALCPSRPAVWWVTHSHIKLSAFAATVLVETGLLKPHNLVLYRSKEYDTSRDPRGPLSAGAEVLYGVVTDFVATMASVPTDVAEAFRGNGHRHRSKRHLRHGKKNRPIHAWKKERYAQGRTNMGVSKKSDAETETEGGSEEESAGSDTSPSSSSASSYRSAREGQETSSSSVSKSRTNGAASNAERDRDVDAMASADVDVFSKIPTNEDAADDMKALSLENTIGRHQSREKAVEVREVLTDARYHVSRAGKHLLEWVLLLPTDLTMSFSKGFHNAPKLYHDPMVQETPTVRGARGGLRAAGTEFTQEFYQGVTGIVTQPIHGHKESGTAGMIKGVGKGVGGVFLKPAAGLWGLAGYPLKGIHKSLRNSLSRSKIRDILASRIKQGIGEMVAATPEERAAVIRQWNEMQKGLETNGT</sequence>
<dbReference type="PANTHER" id="PTHR48050">
    <property type="entry name" value="STEROL 3-BETA-GLUCOSYLTRANSFERASE"/>
    <property type="match status" value="1"/>
</dbReference>
<evidence type="ECO:0000256" key="3">
    <source>
        <dbReference type="ARBA" id="ARBA00023098"/>
    </source>
</evidence>
<feature type="compositionally biased region" description="Acidic residues" evidence="4">
    <location>
        <begin position="977"/>
        <end position="989"/>
    </location>
</feature>
<dbReference type="EMBL" id="KV878583">
    <property type="protein sequence ID" value="OJJ63033.1"/>
    <property type="molecule type" value="Genomic_DNA"/>
</dbReference>
<evidence type="ECO:0000259" key="6">
    <source>
        <dbReference type="Pfam" id="PF06722"/>
    </source>
</evidence>
<dbReference type="Pfam" id="PF06722">
    <property type="entry name" value="EryCIII-like_C"/>
    <property type="match status" value="1"/>
</dbReference>
<dbReference type="RefSeq" id="XP_040706839.1">
    <property type="nucleotide sequence ID" value="XM_040851711.1"/>
</dbReference>
<feature type="domain" description="Glycosyltransferase family 28 N-terminal" evidence="5">
    <location>
        <begin position="396"/>
        <end position="459"/>
    </location>
</feature>
<dbReference type="OrthoDB" id="5835829at2759"/>
<comment type="subcellular location">
    <subcellularLocation>
        <location evidence="1">Endomembrane system</location>
        <topology evidence="1">Peripheral membrane protein</topology>
    </subcellularLocation>
</comment>
<organism evidence="7 8">
    <name type="scientific">Aspergillus sydowii CBS 593.65</name>
    <dbReference type="NCBI Taxonomy" id="1036612"/>
    <lineage>
        <taxon>Eukaryota</taxon>
        <taxon>Fungi</taxon>
        <taxon>Dikarya</taxon>
        <taxon>Ascomycota</taxon>
        <taxon>Pezizomycotina</taxon>
        <taxon>Eurotiomycetes</taxon>
        <taxon>Eurotiomycetidae</taxon>
        <taxon>Eurotiales</taxon>
        <taxon>Aspergillaceae</taxon>
        <taxon>Aspergillus</taxon>
        <taxon>Aspergillus subgen. Nidulantes</taxon>
    </lineage>
</organism>
<dbReference type="STRING" id="1036612.A0A1L9TUS5"/>
<feature type="compositionally biased region" description="Basic residues" evidence="4">
    <location>
        <begin position="934"/>
        <end position="955"/>
    </location>
</feature>
<evidence type="ECO:0000256" key="2">
    <source>
        <dbReference type="ARBA" id="ARBA00022679"/>
    </source>
</evidence>
<accession>A0A1L9TUS5</accession>
<feature type="region of interest" description="Disordered" evidence="4">
    <location>
        <begin position="262"/>
        <end position="336"/>
    </location>
</feature>